<accession>A0AAN6TAY7</accession>
<reference evidence="2" key="1">
    <citation type="journal article" date="2023" name="Mol. Phylogenet. Evol.">
        <title>Genome-scale phylogeny and comparative genomics of the fungal order Sordariales.</title>
        <authorList>
            <person name="Hensen N."/>
            <person name="Bonometti L."/>
            <person name="Westerberg I."/>
            <person name="Brannstrom I.O."/>
            <person name="Guillou S."/>
            <person name="Cros-Aarteil S."/>
            <person name="Calhoun S."/>
            <person name="Haridas S."/>
            <person name="Kuo A."/>
            <person name="Mondo S."/>
            <person name="Pangilinan J."/>
            <person name="Riley R."/>
            <person name="LaButti K."/>
            <person name="Andreopoulos B."/>
            <person name="Lipzen A."/>
            <person name="Chen C."/>
            <person name="Yan M."/>
            <person name="Daum C."/>
            <person name="Ng V."/>
            <person name="Clum A."/>
            <person name="Steindorff A."/>
            <person name="Ohm R.A."/>
            <person name="Martin F."/>
            <person name="Silar P."/>
            <person name="Natvig D.O."/>
            <person name="Lalanne C."/>
            <person name="Gautier V."/>
            <person name="Ament-Velasquez S.L."/>
            <person name="Kruys A."/>
            <person name="Hutchinson M.I."/>
            <person name="Powell A.J."/>
            <person name="Barry K."/>
            <person name="Miller A.N."/>
            <person name="Grigoriev I.V."/>
            <person name="Debuchy R."/>
            <person name="Gladieux P."/>
            <person name="Hiltunen Thoren M."/>
            <person name="Johannesson H."/>
        </authorList>
    </citation>
    <scope>NUCLEOTIDE SEQUENCE</scope>
    <source>
        <strain evidence="2">CBS 508.74</strain>
    </source>
</reference>
<dbReference type="RefSeq" id="XP_064668177.1">
    <property type="nucleotide sequence ID" value="XM_064815569.1"/>
</dbReference>
<protein>
    <submittedName>
        <fullName evidence="2">Uncharacterized protein</fullName>
    </submittedName>
</protein>
<feature type="compositionally biased region" description="Basic and acidic residues" evidence="1">
    <location>
        <begin position="25"/>
        <end position="36"/>
    </location>
</feature>
<proteinExistence type="predicted"/>
<name>A0AAN6TAY7_9PEZI</name>
<evidence type="ECO:0000313" key="3">
    <source>
        <dbReference type="Proteomes" id="UP001302812"/>
    </source>
</evidence>
<dbReference type="GeneID" id="89939694"/>
<organism evidence="2 3">
    <name type="scientific">Canariomyces notabilis</name>
    <dbReference type="NCBI Taxonomy" id="2074819"/>
    <lineage>
        <taxon>Eukaryota</taxon>
        <taxon>Fungi</taxon>
        <taxon>Dikarya</taxon>
        <taxon>Ascomycota</taxon>
        <taxon>Pezizomycotina</taxon>
        <taxon>Sordariomycetes</taxon>
        <taxon>Sordariomycetidae</taxon>
        <taxon>Sordariales</taxon>
        <taxon>Chaetomiaceae</taxon>
        <taxon>Canariomyces</taxon>
    </lineage>
</organism>
<dbReference type="EMBL" id="MU853349">
    <property type="protein sequence ID" value="KAK4110607.1"/>
    <property type="molecule type" value="Genomic_DNA"/>
</dbReference>
<keyword evidence="3" id="KW-1185">Reference proteome</keyword>
<reference evidence="2" key="2">
    <citation type="submission" date="2023-05" db="EMBL/GenBank/DDBJ databases">
        <authorList>
            <consortium name="Lawrence Berkeley National Laboratory"/>
            <person name="Steindorff A."/>
            <person name="Hensen N."/>
            <person name="Bonometti L."/>
            <person name="Westerberg I."/>
            <person name="Brannstrom I.O."/>
            <person name="Guillou S."/>
            <person name="Cros-Aarteil S."/>
            <person name="Calhoun S."/>
            <person name="Haridas S."/>
            <person name="Kuo A."/>
            <person name="Mondo S."/>
            <person name="Pangilinan J."/>
            <person name="Riley R."/>
            <person name="Labutti K."/>
            <person name="Andreopoulos B."/>
            <person name="Lipzen A."/>
            <person name="Chen C."/>
            <person name="Yanf M."/>
            <person name="Daum C."/>
            <person name="Ng V."/>
            <person name="Clum A."/>
            <person name="Ohm R."/>
            <person name="Martin F."/>
            <person name="Silar P."/>
            <person name="Natvig D."/>
            <person name="Lalanne C."/>
            <person name="Gautier V."/>
            <person name="Ament-Velasquez S.L."/>
            <person name="Kruys A."/>
            <person name="Hutchinson M.I."/>
            <person name="Powell A.J."/>
            <person name="Barry K."/>
            <person name="Miller A.N."/>
            <person name="Grigoriev I.V."/>
            <person name="Debuchy R."/>
            <person name="Gladieux P."/>
            <person name="Thoren M.H."/>
            <person name="Johannesson H."/>
        </authorList>
    </citation>
    <scope>NUCLEOTIDE SEQUENCE</scope>
    <source>
        <strain evidence="2">CBS 508.74</strain>
    </source>
</reference>
<comment type="caution">
    <text evidence="2">The sequence shown here is derived from an EMBL/GenBank/DDBJ whole genome shotgun (WGS) entry which is preliminary data.</text>
</comment>
<dbReference type="Proteomes" id="UP001302812">
    <property type="component" value="Unassembled WGS sequence"/>
</dbReference>
<dbReference type="AlphaFoldDB" id="A0AAN6TAY7"/>
<evidence type="ECO:0000313" key="2">
    <source>
        <dbReference type="EMBL" id="KAK4110607.1"/>
    </source>
</evidence>
<gene>
    <name evidence="2" type="ORF">N656DRAFT_781368</name>
</gene>
<sequence length="50" mass="5511">ASNLLTTANQSTPLPTFYRGCRIETESRSESRRDLGRAVAQNPDVASCNR</sequence>
<feature type="non-terminal residue" evidence="2">
    <location>
        <position position="1"/>
    </location>
</feature>
<feature type="non-terminal residue" evidence="2">
    <location>
        <position position="50"/>
    </location>
</feature>
<evidence type="ECO:0000256" key="1">
    <source>
        <dbReference type="SAM" id="MobiDB-lite"/>
    </source>
</evidence>
<feature type="region of interest" description="Disordered" evidence="1">
    <location>
        <begin position="25"/>
        <end position="50"/>
    </location>
</feature>